<keyword evidence="3" id="KW-1185">Reference proteome</keyword>
<sequence>MAIIDMIYNNFGVKIESLIFHNNYTLLLCTLIILSIIAATKYMSDKVLNYQDEKNKELKIRRFNKILSVFVELYRRYGIIDEDLIVITIFLSFLNLLLNYSGKNTLAVNSIMLFILMNLTFRRYNTEFILYLRRINVSVFKITLMNSFYTFFKLIILLIPFTLMNKFTQLFLFEYFVINIPFVYITNLIYVIILKKLSFYFRGELLKKVTGYIAIITMSLIVYSIFSIIL</sequence>
<evidence type="ECO:0008006" key="4">
    <source>
        <dbReference type="Google" id="ProtNLM"/>
    </source>
</evidence>
<name>A0ABQ5N6E2_9CLOT</name>
<comment type="caution">
    <text evidence="2">The sequence shown here is derived from an EMBL/GenBank/DDBJ whole genome shotgun (WGS) entry which is preliminary data.</text>
</comment>
<keyword evidence="1" id="KW-0812">Transmembrane</keyword>
<feature type="transmembrane region" description="Helical" evidence="1">
    <location>
        <begin position="106"/>
        <end position="121"/>
    </location>
</feature>
<evidence type="ECO:0000313" key="2">
    <source>
        <dbReference type="EMBL" id="GLC30696.1"/>
    </source>
</evidence>
<dbReference type="EMBL" id="BRXR01000001">
    <property type="protein sequence ID" value="GLC30696.1"/>
    <property type="molecule type" value="Genomic_DNA"/>
</dbReference>
<proteinExistence type="predicted"/>
<keyword evidence="1" id="KW-1133">Transmembrane helix</keyword>
<feature type="transmembrane region" description="Helical" evidence="1">
    <location>
        <begin position="142"/>
        <end position="163"/>
    </location>
</feature>
<organism evidence="2 3">
    <name type="scientific">Clostridium omnivorum</name>
    <dbReference type="NCBI Taxonomy" id="1604902"/>
    <lineage>
        <taxon>Bacteria</taxon>
        <taxon>Bacillati</taxon>
        <taxon>Bacillota</taxon>
        <taxon>Clostridia</taxon>
        <taxon>Eubacteriales</taxon>
        <taxon>Clostridiaceae</taxon>
        <taxon>Clostridium</taxon>
    </lineage>
</organism>
<dbReference type="Proteomes" id="UP001208567">
    <property type="component" value="Unassembled WGS sequence"/>
</dbReference>
<gene>
    <name evidence="2" type="ORF">bsdE14_21060</name>
</gene>
<protein>
    <recommendedName>
        <fullName evidence="4">Yip1 domain-containing protein</fullName>
    </recommendedName>
</protein>
<feature type="transmembrane region" description="Helical" evidence="1">
    <location>
        <begin position="24"/>
        <end position="44"/>
    </location>
</feature>
<reference evidence="2 3" key="1">
    <citation type="journal article" date="2024" name="Int. J. Syst. Evol. Microbiol.">
        <title>Clostridium omnivorum sp. nov., isolated from anoxic soil under the treatment of reductive soil disinfestation.</title>
        <authorList>
            <person name="Ueki A."/>
            <person name="Tonouchi A."/>
            <person name="Kaku N."/>
            <person name="Honma S."/>
            <person name="Ueki K."/>
        </authorList>
    </citation>
    <scope>NUCLEOTIDE SEQUENCE [LARGE SCALE GENOMIC DNA]</scope>
    <source>
        <strain evidence="2 3">E14</strain>
    </source>
</reference>
<feature type="transmembrane region" description="Helical" evidence="1">
    <location>
        <begin position="84"/>
        <end position="100"/>
    </location>
</feature>
<feature type="transmembrane region" description="Helical" evidence="1">
    <location>
        <begin position="175"/>
        <end position="197"/>
    </location>
</feature>
<evidence type="ECO:0000313" key="3">
    <source>
        <dbReference type="Proteomes" id="UP001208567"/>
    </source>
</evidence>
<feature type="transmembrane region" description="Helical" evidence="1">
    <location>
        <begin position="209"/>
        <end position="229"/>
    </location>
</feature>
<keyword evidence="1" id="KW-0472">Membrane</keyword>
<accession>A0ABQ5N6E2</accession>
<evidence type="ECO:0000256" key="1">
    <source>
        <dbReference type="SAM" id="Phobius"/>
    </source>
</evidence>